<name>A0ACC6U549_9BURK</name>
<keyword evidence="2" id="KW-1185">Reference proteome</keyword>
<proteinExistence type="predicted"/>
<accession>A0ACC6U549</accession>
<protein>
    <submittedName>
        <fullName evidence="1">Uncharacterized protein</fullName>
    </submittedName>
</protein>
<evidence type="ECO:0000313" key="2">
    <source>
        <dbReference type="Proteomes" id="UP001558850"/>
    </source>
</evidence>
<sequence>MDIKLYTPDVRLTLYKTIGRTTVDGKTPVSQRVLDTHKTIDLTPFLGESGQLVCSKSVRESAGAFTLVLADAPYSEPGAFESLYGLIEPMDLVEIRMRHNLPNSSSSSPSPTPPIYMRGFVTWIERDEAMGQDGKAQRSVTVKGIDYGVLWQMLQISFTTGYVIGESYLSSFKLFERFGPGYKTSQTAAEFVEQVMSAIVTPFLQSLMPANTSNPNSIKTDITVANGVVDVGGVQNQQGAIYNLLSYFGDVGMWNELYLEDREDGVYCVYRPNPFTDINGNVIQSDAAELTPISVHARDVLSLSLSRTHERVANYYWVRAPKFEMVDDIYRQQFALQKADDPSVILYQYPNSAAQFYGVRRMDCETQQGGNDVTTMSSGQPESVQETRRVSMTEWITNRREIVVAQNKDNVLLESGTARIRADERVKPGSYVRIVRGSFTAVYYVPMVDLHFVPYQGLFQTLHLERGTGFIERMKAGAGAQSPYLAEMADATA</sequence>
<evidence type="ECO:0000313" key="1">
    <source>
        <dbReference type="EMBL" id="MEX3934833.1"/>
    </source>
</evidence>
<comment type="caution">
    <text evidence="1">The sequence shown here is derived from an EMBL/GenBank/DDBJ whole genome shotgun (WGS) entry which is preliminary data.</text>
</comment>
<dbReference type="Proteomes" id="UP001558850">
    <property type="component" value="Unassembled WGS sequence"/>
</dbReference>
<dbReference type="EMBL" id="JBFRCH010000015">
    <property type="protein sequence ID" value="MEX3934833.1"/>
    <property type="molecule type" value="Genomic_DNA"/>
</dbReference>
<reference evidence="1" key="1">
    <citation type="submission" date="2024-07" db="EMBL/GenBank/DDBJ databases">
        <title>A survey of Mimosa microsymbionts across Brazilian biomes reveals a high diversity of Paraburkholderia nodulating endemic species, but also that Cupriavidus is common as a symbiont of widespread species.</title>
        <authorList>
            <person name="Rouws L."/>
            <person name="Barauna A."/>
            <person name="Beukes C."/>
            <person name="Rouws J.R.C."/>
            <person name="De Faria S.M."/>
            <person name="Gross E."/>
            <person name="Bueno Dos Reis Junior F."/>
            <person name="Simon M.F."/>
            <person name="Maluk M."/>
            <person name="Odee D.W."/>
            <person name="Kenicer G."/>
            <person name="Young J.P.W."/>
            <person name="Reis V.M."/>
            <person name="Zilli J."/>
            <person name="James E.K."/>
        </authorList>
    </citation>
    <scope>NUCLEOTIDE SEQUENCE</scope>
    <source>
        <strain evidence="1">EG181B</strain>
    </source>
</reference>
<gene>
    <name evidence="1" type="ORF">AB4Y32_24100</name>
</gene>
<organism evidence="1 2">
    <name type="scientific">Paraburkholderia phymatum</name>
    <dbReference type="NCBI Taxonomy" id="148447"/>
    <lineage>
        <taxon>Bacteria</taxon>
        <taxon>Pseudomonadati</taxon>
        <taxon>Pseudomonadota</taxon>
        <taxon>Betaproteobacteria</taxon>
        <taxon>Burkholderiales</taxon>
        <taxon>Burkholderiaceae</taxon>
        <taxon>Paraburkholderia</taxon>
    </lineage>
</organism>